<evidence type="ECO:0000313" key="4">
    <source>
        <dbReference type="Proteomes" id="UP000091956"/>
    </source>
</evidence>
<dbReference type="Pfam" id="PF22664">
    <property type="entry name" value="TRI-like_N"/>
    <property type="match status" value="1"/>
</dbReference>
<evidence type="ECO:0000313" key="3">
    <source>
        <dbReference type="EMBL" id="OBT92037.2"/>
    </source>
</evidence>
<organism evidence="3 4">
    <name type="scientific">Pseudogymnoascus verrucosus</name>
    <dbReference type="NCBI Taxonomy" id="342668"/>
    <lineage>
        <taxon>Eukaryota</taxon>
        <taxon>Fungi</taxon>
        <taxon>Dikarya</taxon>
        <taxon>Ascomycota</taxon>
        <taxon>Pezizomycotina</taxon>
        <taxon>Leotiomycetes</taxon>
        <taxon>Thelebolales</taxon>
        <taxon>Thelebolaceae</taxon>
        <taxon>Pseudogymnoascus</taxon>
    </lineage>
</organism>
<keyword evidence="4" id="KW-1185">Reference proteome</keyword>
<dbReference type="Gene3D" id="3.30.559.10">
    <property type="entry name" value="Chloramphenicol acetyltransferase-like domain"/>
    <property type="match status" value="2"/>
</dbReference>
<dbReference type="PANTHER" id="PTHR31642:SF310">
    <property type="entry name" value="FATTY ALCOHOL:CAFFEOYL-COA ACYLTRANSFERASE"/>
    <property type="match status" value="1"/>
</dbReference>
<dbReference type="Proteomes" id="UP000091956">
    <property type="component" value="Unassembled WGS sequence"/>
</dbReference>
<name>A0A1B8G886_9PEZI</name>
<dbReference type="InterPro" id="IPR050317">
    <property type="entry name" value="Plant_Fungal_Acyltransferase"/>
</dbReference>
<keyword evidence="1" id="KW-0808">Transferase</keyword>
<evidence type="ECO:0000256" key="1">
    <source>
        <dbReference type="ARBA" id="ARBA00022679"/>
    </source>
</evidence>
<dbReference type="GO" id="GO:0016747">
    <property type="term" value="F:acyltransferase activity, transferring groups other than amino-acyl groups"/>
    <property type="evidence" value="ECO:0007669"/>
    <property type="project" value="TreeGrafter"/>
</dbReference>
<reference evidence="3 4" key="1">
    <citation type="submission" date="2016-03" db="EMBL/GenBank/DDBJ databases">
        <title>Comparative genomics of Pseudogymnoascus destructans, the fungus causing white-nose syndrome of bats.</title>
        <authorList>
            <person name="Palmer J.M."/>
            <person name="Drees K.P."/>
            <person name="Foster J.T."/>
            <person name="Lindner D.L."/>
        </authorList>
    </citation>
    <scope>NUCLEOTIDE SEQUENCE [LARGE SCALE GENOMIC DNA]</scope>
    <source>
        <strain evidence="3 4">UAMH 10579</strain>
    </source>
</reference>
<gene>
    <name evidence="3" type="ORF">VE01_10297</name>
</gene>
<dbReference type="PANTHER" id="PTHR31642">
    <property type="entry name" value="TRICHOTHECENE 3-O-ACETYLTRANSFERASE"/>
    <property type="match status" value="1"/>
</dbReference>
<evidence type="ECO:0000259" key="2">
    <source>
        <dbReference type="Pfam" id="PF22664"/>
    </source>
</evidence>
<dbReference type="InterPro" id="IPR054710">
    <property type="entry name" value="Tri101-like_N"/>
</dbReference>
<dbReference type="InterPro" id="IPR023213">
    <property type="entry name" value="CAT-like_dom_sf"/>
</dbReference>
<sequence length="457" mass="50569">MRVTMGTEKSLGPLGQITPTYTLVTLGFSIEKKSQEAAAISTLEKAAGEIIQAYPWLAGQVVIEGFGDGSSGTYKVVGYELHETKSRFVHVKDCTDNCPAYADLVEARAPSSMLDGSILSPAYGFVNSYPRHVVKPVCIMQANLVKGGLLLTICTFHGVMDANGNDQFISQFGSLCRGEKLAEEYVRWGNIDADTIIPPLKPGEEPLPMEWIRYPSQLGAEEPSWPPPPSTGTWRTFRFPRASISALKTEAMKLCSPDSDVKYVSSNDAISTFIWLRTAAARSTHLPKDSKTMVLRAVNGRQKLDTPIHEGYMGHAVMCSLVQVTLDEALNESLSAMAIKLRQGLSQIDDHAMRSFFHILRTEKDKTTINYGASMKAETDIILTSWVSQKLYDTNFGDVLGKPDFVRRPKLPDALSLAYMMPLTREGDVDLIISLSDQDHEALRKDAQWEEFVEYLG</sequence>
<dbReference type="GeneID" id="28843683"/>
<protein>
    <recommendedName>
        <fullName evidence="2">Trichothecene 3-O-acetyltransferase-like N-terminal domain-containing protein</fullName>
    </recommendedName>
</protein>
<dbReference type="RefSeq" id="XP_018125770.2">
    <property type="nucleotide sequence ID" value="XM_018279700.2"/>
</dbReference>
<dbReference type="STRING" id="342668.A0A1B8G886"/>
<feature type="domain" description="Trichothecene 3-O-acetyltransferase-like N-terminal" evidence="2">
    <location>
        <begin position="21"/>
        <end position="176"/>
    </location>
</feature>
<proteinExistence type="predicted"/>
<accession>A0A1B8G886</accession>
<dbReference type="EMBL" id="KV460275">
    <property type="protein sequence ID" value="OBT92037.2"/>
    <property type="molecule type" value="Genomic_DNA"/>
</dbReference>
<dbReference type="AlphaFoldDB" id="A0A1B8G886"/>
<reference evidence="4" key="2">
    <citation type="journal article" date="2018" name="Nat. Commun.">
        <title>Extreme sensitivity to ultraviolet light in the fungal pathogen causing white-nose syndrome of bats.</title>
        <authorList>
            <person name="Palmer J.M."/>
            <person name="Drees K.P."/>
            <person name="Foster J.T."/>
            <person name="Lindner D.L."/>
        </authorList>
    </citation>
    <scope>NUCLEOTIDE SEQUENCE [LARGE SCALE GENOMIC DNA]</scope>
    <source>
        <strain evidence="4">UAMH 10579</strain>
    </source>
</reference>